<name>A0A0A7EL99_9GAMM</name>
<keyword evidence="1" id="KW-0732">Signal</keyword>
<keyword evidence="3" id="KW-1185">Reference proteome</keyword>
<evidence type="ECO:0000313" key="2">
    <source>
        <dbReference type="EMBL" id="AIY67414.1"/>
    </source>
</evidence>
<feature type="signal peptide" evidence="1">
    <location>
        <begin position="1"/>
        <end position="18"/>
    </location>
</feature>
<reference evidence="2 3" key="1">
    <citation type="submission" date="2014-11" db="EMBL/GenBank/DDBJ databases">
        <title>Complete Genome Sequence of Pseudoalteromonas sp. Strain OCN003 Isolated from Kaneohe Bay, Oahu, Hawaii.</title>
        <authorList>
            <person name="Beurmann S."/>
            <person name="Videau P."/>
            <person name="Ushijima B."/>
            <person name="Smith A.M."/>
            <person name="Aeby G.S."/>
            <person name="Callahan S.M."/>
            <person name="Belcaid M."/>
        </authorList>
    </citation>
    <scope>NUCLEOTIDE SEQUENCE [LARGE SCALE GENOMIC DNA]</scope>
    <source>
        <strain evidence="2 3">OCN003</strain>
    </source>
</reference>
<sequence>MKLLLSLAILFAPIIAQANAKISYLNVDGNNVHFTLAADKTHTIPSCAIAETNQHYGVSLLTEAGRAMYSLLITAMSSKQAVSVVSGNDCNDVAGVERAQSISLMPDVSAAGGSAKAMYLYKSDGVTKLGRIYNSENINHFYYFPLDDNTKLREYRNTIWTIYYSPQHQLYFSETECQGAALVQYHGANTPRYVKNIGYNDGNLLSATGSSSYYNFKSIKNNSGECVSYNYPNQRATIATPHQDPICGNGPCIFKEE</sequence>
<dbReference type="STRING" id="1348114.OM33_20500"/>
<proteinExistence type="predicted"/>
<feature type="chain" id="PRO_5002028074" evidence="1">
    <location>
        <begin position="19"/>
        <end position="257"/>
    </location>
</feature>
<dbReference type="HOGENOM" id="CLU_1081279_0_0_6"/>
<evidence type="ECO:0000256" key="1">
    <source>
        <dbReference type="SAM" id="SignalP"/>
    </source>
</evidence>
<dbReference type="KEGG" id="pseo:OM33_20500"/>
<evidence type="ECO:0000313" key="3">
    <source>
        <dbReference type="Proteomes" id="UP000030341"/>
    </source>
</evidence>
<dbReference type="RefSeq" id="WP_040136381.1">
    <property type="nucleotide sequence ID" value="NZ_CP009889.1"/>
</dbReference>
<dbReference type="OrthoDB" id="6290628at2"/>
<dbReference type="EMBL" id="CP009889">
    <property type="protein sequence ID" value="AIY67414.1"/>
    <property type="molecule type" value="Genomic_DNA"/>
</dbReference>
<organism evidence="2 3">
    <name type="scientific">Pseudoalteromonas piratica</name>
    <dbReference type="NCBI Taxonomy" id="1348114"/>
    <lineage>
        <taxon>Bacteria</taxon>
        <taxon>Pseudomonadati</taxon>
        <taxon>Pseudomonadota</taxon>
        <taxon>Gammaproteobacteria</taxon>
        <taxon>Alteromonadales</taxon>
        <taxon>Pseudoalteromonadaceae</taxon>
        <taxon>Pseudoalteromonas</taxon>
    </lineage>
</organism>
<protein>
    <submittedName>
        <fullName evidence="2">Uncharacterized protein</fullName>
    </submittedName>
</protein>
<dbReference type="AlphaFoldDB" id="A0A0A7EL99"/>
<accession>A0A0A7EL99</accession>
<gene>
    <name evidence="2" type="ORF">OM33_20500</name>
</gene>
<dbReference type="Proteomes" id="UP000030341">
    <property type="component" value="Chromosome 2"/>
</dbReference>